<reference evidence="16 17" key="1">
    <citation type="submission" date="2024-07" db="EMBL/GenBank/DDBJ databases">
        <title>Chromosome-level genome assembly of the water stick insect Ranatra chinensis (Heteroptera: Nepidae).</title>
        <authorList>
            <person name="Liu X."/>
        </authorList>
    </citation>
    <scope>NUCLEOTIDE SEQUENCE [LARGE SCALE GENOMIC DNA]</scope>
    <source>
        <strain evidence="16">Cailab_2021Rc</strain>
        <tissue evidence="16">Muscle</tissue>
    </source>
</reference>
<dbReference type="SUPFAM" id="SSF56300">
    <property type="entry name" value="Metallo-dependent phosphatases"/>
    <property type="match status" value="1"/>
</dbReference>
<evidence type="ECO:0000256" key="10">
    <source>
        <dbReference type="ARBA" id="ARBA00022839"/>
    </source>
</evidence>
<name>A0ABD0YDV1_9HEMI</name>
<evidence type="ECO:0000313" key="16">
    <source>
        <dbReference type="EMBL" id="KAL1116443.1"/>
    </source>
</evidence>
<keyword evidence="17" id="KW-1185">Reference proteome</keyword>
<gene>
    <name evidence="16" type="ORF">AAG570_004917</name>
</gene>
<keyword evidence="11" id="KW-0234">DNA repair</keyword>
<dbReference type="Proteomes" id="UP001558652">
    <property type="component" value="Unassembled WGS sequence"/>
</dbReference>
<evidence type="ECO:0000313" key="17">
    <source>
        <dbReference type="Proteomes" id="UP001558652"/>
    </source>
</evidence>
<dbReference type="GO" id="GO:0004527">
    <property type="term" value="F:exonuclease activity"/>
    <property type="evidence" value="ECO:0007669"/>
    <property type="project" value="UniProtKB-KW"/>
</dbReference>
<comment type="similarity">
    <text evidence="4">Belongs to the MRE11/RAD32 family.</text>
</comment>
<accession>A0ABD0YDV1</accession>
<dbReference type="AlphaFoldDB" id="A0ABD0YDV1"/>
<keyword evidence="8" id="KW-0227">DNA damage</keyword>
<evidence type="ECO:0000256" key="1">
    <source>
        <dbReference type="ARBA" id="ARBA00001936"/>
    </source>
</evidence>
<dbReference type="Gene3D" id="3.60.21.10">
    <property type="match status" value="1"/>
</dbReference>
<comment type="caution">
    <text evidence="16">The sequence shown here is derived from an EMBL/GenBank/DDBJ whole genome shotgun (WGS) entry which is preliminary data.</text>
</comment>
<sequence length="305" mass="34693">GDDSFNTFEEILQLAQDKDVDFILLGGDLFHDSKPSPLCLHKCITLLRKYCMGDKPICVEFLSNQYENFKHCVNPIVNYEDPNLNISIPVYSIHGNHDDPAGFGRLSSLDLLSASGLVNYFGKWTDLSKIEINPLLMRKGRSKLAIYGLSYIKDERLSRLFRDVTAVRPADDPDSWMSIFVLHQNRADRGPNNFISEKMIPDFIDLVMWGHEHECRIEPEWNDERGFFVTQPGSPVATSLCEGEAVPKHVALLSVMDKKFKVSPIKLETVRPFAFDTLVLSKSSLRDQDNCHQKDRVCCSCSEVF</sequence>
<evidence type="ECO:0000256" key="4">
    <source>
        <dbReference type="ARBA" id="ARBA00009028"/>
    </source>
</evidence>
<dbReference type="Pfam" id="PF00149">
    <property type="entry name" value="Metallophos"/>
    <property type="match status" value="1"/>
</dbReference>
<dbReference type="InterPro" id="IPR041796">
    <property type="entry name" value="Mre11_N"/>
</dbReference>
<protein>
    <recommendedName>
        <fullName evidence="15">Calcineurin-like phosphoesterase domain-containing protein</fullName>
    </recommendedName>
</protein>
<dbReference type="GO" id="GO:0051321">
    <property type="term" value="P:meiotic cell cycle"/>
    <property type="evidence" value="ECO:0007669"/>
    <property type="project" value="UniProtKB-KW"/>
</dbReference>
<evidence type="ECO:0000256" key="13">
    <source>
        <dbReference type="ARBA" id="ARBA00023242"/>
    </source>
</evidence>
<dbReference type="FunFam" id="3.60.21.10:FF:000011">
    <property type="entry name" value="Double-strand break repair protein"/>
    <property type="match status" value="1"/>
</dbReference>
<organism evidence="16 17">
    <name type="scientific">Ranatra chinensis</name>
    <dbReference type="NCBI Taxonomy" id="642074"/>
    <lineage>
        <taxon>Eukaryota</taxon>
        <taxon>Metazoa</taxon>
        <taxon>Ecdysozoa</taxon>
        <taxon>Arthropoda</taxon>
        <taxon>Hexapoda</taxon>
        <taxon>Insecta</taxon>
        <taxon>Pterygota</taxon>
        <taxon>Neoptera</taxon>
        <taxon>Paraneoptera</taxon>
        <taxon>Hemiptera</taxon>
        <taxon>Heteroptera</taxon>
        <taxon>Panheteroptera</taxon>
        <taxon>Nepomorpha</taxon>
        <taxon>Nepidae</taxon>
        <taxon>Ranatrinae</taxon>
        <taxon>Ranatra</taxon>
    </lineage>
</organism>
<dbReference type="GO" id="GO:0005634">
    <property type="term" value="C:nucleus"/>
    <property type="evidence" value="ECO:0007669"/>
    <property type="project" value="UniProtKB-SubCell"/>
</dbReference>
<dbReference type="GO" id="GO:0005694">
    <property type="term" value="C:chromosome"/>
    <property type="evidence" value="ECO:0007669"/>
    <property type="project" value="UniProtKB-SubCell"/>
</dbReference>
<proteinExistence type="inferred from homology"/>
<dbReference type="InterPro" id="IPR029052">
    <property type="entry name" value="Metallo-depent_PP-like"/>
</dbReference>
<dbReference type="InterPro" id="IPR004843">
    <property type="entry name" value="Calcineurin-like_PHP"/>
</dbReference>
<feature type="non-terminal residue" evidence="16">
    <location>
        <position position="1"/>
    </location>
</feature>
<feature type="domain" description="Calcineurin-like phosphoesterase" evidence="15">
    <location>
        <begin position="3"/>
        <end position="215"/>
    </location>
</feature>
<keyword evidence="9" id="KW-0378">Hydrolase</keyword>
<evidence type="ECO:0000256" key="9">
    <source>
        <dbReference type="ARBA" id="ARBA00022801"/>
    </source>
</evidence>
<evidence type="ECO:0000256" key="3">
    <source>
        <dbReference type="ARBA" id="ARBA00004286"/>
    </source>
</evidence>
<dbReference type="PANTHER" id="PTHR10139:SF1">
    <property type="entry name" value="DOUBLE-STRAND BREAK REPAIR PROTEIN MRE11"/>
    <property type="match status" value="1"/>
</dbReference>
<evidence type="ECO:0000259" key="15">
    <source>
        <dbReference type="Pfam" id="PF00149"/>
    </source>
</evidence>
<evidence type="ECO:0000256" key="7">
    <source>
        <dbReference type="ARBA" id="ARBA00022759"/>
    </source>
</evidence>
<dbReference type="GO" id="GO:0006281">
    <property type="term" value="P:DNA repair"/>
    <property type="evidence" value="ECO:0007669"/>
    <property type="project" value="UniProtKB-KW"/>
</dbReference>
<evidence type="ECO:0000256" key="6">
    <source>
        <dbReference type="ARBA" id="ARBA00022722"/>
    </source>
</evidence>
<keyword evidence="12" id="KW-0464">Manganese</keyword>
<evidence type="ECO:0000256" key="11">
    <source>
        <dbReference type="ARBA" id="ARBA00023204"/>
    </source>
</evidence>
<dbReference type="GO" id="GO:0004519">
    <property type="term" value="F:endonuclease activity"/>
    <property type="evidence" value="ECO:0007669"/>
    <property type="project" value="UniProtKB-KW"/>
</dbReference>
<dbReference type="PANTHER" id="PTHR10139">
    <property type="entry name" value="DOUBLE-STRAND BREAK REPAIR PROTEIN MRE11"/>
    <property type="match status" value="1"/>
</dbReference>
<evidence type="ECO:0000256" key="2">
    <source>
        <dbReference type="ARBA" id="ARBA00004123"/>
    </source>
</evidence>
<keyword evidence="5" id="KW-0158">Chromosome</keyword>
<keyword evidence="6" id="KW-0540">Nuclease</keyword>
<dbReference type="EMBL" id="JBFDAA010000017">
    <property type="protein sequence ID" value="KAL1116443.1"/>
    <property type="molecule type" value="Genomic_DNA"/>
</dbReference>
<comment type="cofactor">
    <cofactor evidence="1">
        <name>Mn(2+)</name>
        <dbReference type="ChEBI" id="CHEBI:29035"/>
    </cofactor>
</comment>
<evidence type="ECO:0000256" key="8">
    <source>
        <dbReference type="ARBA" id="ARBA00022763"/>
    </source>
</evidence>
<evidence type="ECO:0000256" key="5">
    <source>
        <dbReference type="ARBA" id="ARBA00022454"/>
    </source>
</evidence>
<keyword evidence="7" id="KW-0255">Endonuclease</keyword>
<evidence type="ECO:0000256" key="14">
    <source>
        <dbReference type="ARBA" id="ARBA00023254"/>
    </source>
</evidence>
<comment type="subcellular location">
    <subcellularLocation>
        <location evidence="3">Chromosome</location>
    </subcellularLocation>
    <subcellularLocation>
        <location evidence="2">Nucleus</location>
    </subcellularLocation>
</comment>
<evidence type="ECO:0000256" key="12">
    <source>
        <dbReference type="ARBA" id="ARBA00023211"/>
    </source>
</evidence>
<keyword evidence="13" id="KW-0539">Nucleus</keyword>
<keyword evidence="10" id="KW-0269">Exonuclease</keyword>
<dbReference type="CDD" id="cd00840">
    <property type="entry name" value="MPP_Mre11_N"/>
    <property type="match status" value="1"/>
</dbReference>
<keyword evidence="14" id="KW-0469">Meiosis</keyword>